<comment type="subcellular location">
    <subcellularLocation>
        <location evidence="1">Cell projection</location>
        <location evidence="1">Cilium</location>
    </subcellularLocation>
    <subcellularLocation>
        <location evidence="2">Cytoplasm</location>
    </subcellularLocation>
</comment>
<keyword evidence="4" id="KW-0969">Cilium</keyword>
<dbReference type="PANTHER" id="PTHR45912">
    <property type="entry name" value="CILIA- AND FLAGELLA-ASSOCIATED PROTEIN 47"/>
    <property type="match status" value="1"/>
</dbReference>
<dbReference type="Pfam" id="PF22544">
    <property type="entry name" value="HYDIN_VesB_CFA65-like_Ig"/>
    <property type="match status" value="2"/>
</dbReference>
<dbReference type="RefSeq" id="XP_004998517.1">
    <property type="nucleotide sequence ID" value="XM_004998460.1"/>
</dbReference>
<accession>F2TY83</accession>
<feature type="compositionally biased region" description="Basic residues" evidence="6">
    <location>
        <begin position="1181"/>
        <end position="1198"/>
    </location>
</feature>
<protein>
    <recommendedName>
        <fullName evidence="7">Calponin-homology (CH) domain-containing protein</fullName>
    </recommendedName>
</protein>
<feature type="region of interest" description="Disordered" evidence="6">
    <location>
        <begin position="2034"/>
        <end position="2057"/>
    </location>
</feature>
<evidence type="ECO:0000256" key="2">
    <source>
        <dbReference type="ARBA" id="ARBA00004496"/>
    </source>
</evidence>
<dbReference type="InParanoid" id="F2TY83"/>
<keyword evidence="9" id="KW-1185">Reference proteome</keyword>
<dbReference type="KEGG" id="sre:PTSG_01042"/>
<keyword evidence="5" id="KW-0966">Cell projection</keyword>
<feature type="domain" description="Calponin-homology (CH)" evidence="7">
    <location>
        <begin position="1459"/>
        <end position="1574"/>
    </location>
</feature>
<evidence type="ECO:0000256" key="1">
    <source>
        <dbReference type="ARBA" id="ARBA00004138"/>
    </source>
</evidence>
<dbReference type="PROSITE" id="PS50021">
    <property type="entry name" value="CH"/>
    <property type="match status" value="1"/>
</dbReference>
<feature type="region of interest" description="Disordered" evidence="6">
    <location>
        <begin position="1434"/>
        <end position="1455"/>
    </location>
</feature>
<dbReference type="InterPro" id="IPR036872">
    <property type="entry name" value="CH_dom_sf"/>
</dbReference>
<dbReference type="OrthoDB" id="10060824at2759"/>
<feature type="compositionally biased region" description="Low complexity" evidence="6">
    <location>
        <begin position="1873"/>
        <end position="1888"/>
    </location>
</feature>
<keyword evidence="3" id="KW-0963">Cytoplasm</keyword>
<evidence type="ECO:0000256" key="6">
    <source>
        <dbReference type="SAM" id="MobiDB-lite"/>
    </source>
</evidence>
<feature type="compositionally biased region" description="Low complexity" evidence="6">
    <location>
        <begin position="1216"/>
        <end position="1228"/>
    </location>
</feature>
<dbReference type="GO" id="GO:0005737">
    <property type="term" value="C:cytoplasm"/>
    <property type="evidence" value="ECO:0007669"/>
    <property type="project" value="UniProtKB-SubCell"/>
</dbReference>
<evidence type="ECO:0000313" key="9">
    <source>
        <dbReference type="Proteomes" id="UP000007799"/>
    </source>
</evidence>
<dbReference type="OMA" id="IMETHKC"/>
<evidence type="ECO:0000313" key="8">
    <source>
        <dbReference type="EMBL" id="EGD76342.1"/>
    </source>
</evidence>
<dbReference type="GeneID" id="16079110"/>
<evidence type="ECO:0000256" key="4">
    <source>
        <dbReference type="ARBA" id="ARBA00023069"/>
    </source>
</evidence>
<dbReference type="Gene3D" id="1.10.418.10">
    <property type="entry name" value="Calponin-like domain"/>
    <property type="match status" value="1"/>
</dbReference>
<dbReference type="InterPro" id="IPR001715">
    <property type="entry name" value="CH_dom"/>
</dbReference>
<dbReference type="InterPro" id="IPR013783">
    <property type="entry name" value="Ig-like_fold"/>
</dbReference>
<dbReference type="PANTHER" id="PTHR45912:SF3">
    <property type="entry name" value="CILIA- AND FLAGELLA-ASSOCIATED PROTEIN 47"/>
    <property type="match status" value="1"/>
</dbReference>
<dbReference type="SUPFAM" id="SSF47576">
    <property type="entry name" value="Calponin-homology domain, CH-domain"/>
    <property type="match status" value="1"/>
</dbReference>
<organism evidence="9">
    <name type="scientific">Salpingoeca rosetta (strain ATCC 50818 / BSB-021)</name>
    <dbReference type="NCBI Taxonomy" id="946362"/>
    <lineage>
        <taxon>Eukaryota</taxon>
        <taxon>Choanoflagellata</taxon>
        <taxon>Craspedida</taxon>
        <taxon>Salpingoecidae</taxon>
        <taxon>Salpingoeca</taxon>
    </lineage>
</organism>
<evidence type="ECO:0000256" key="3">
    <source>
        <dbReference type="ARBA" id="ARBA00022490"/>
    </source>
</evidence>
<proteinExistence type="predicted"/>
<feature type="region of interest" description="Disordered" evidence="6">
    <location>
        <begin position="1866"/>
        <end position="1888"/>
    </location>
</feature>
<dbReference type="GO" id="GO:0060271">
    <property type="term" value="P:cilium assembly"/>
    <property type="evidence" value="ECO:0007669"/>
    <property type="project" value="TreeGrafter"/>
</dbReference>
<feature type="region of interest" description="Disordered" evidence="6">
    <location>
        <begin position="1163"/>
        <end position="1228"/>
    </location>
</feature>
<dbReference type="EMBL" id="GL832956">
    <property type="protein sequence ID" value="EGD76342.1"/>
    <property type="molecule type" value="Genomic_DNA"/>
</dbReference>
<dbReference type="eggNOG" id="ENOG502QQ4Q">
    <property type="taxonomic scope" value="Eukaryota"/>
</dbReference>
<dbReference type="Pfam" id="PF00307">
    <property type="entry name" value="CH"/>
    <property type="match status" value="1"/>
</dbReference>
<reference evidence="8" key="1">
    <citation type="submission" date="2009-08" db="EMBL/GenBank/DDBJ databases">
        <title>Annotation of Salpingoeca rosetta.</title>
        <authorList>
            <consortium name="The Broad Institute Genome Sequencing Platform"/>
            <person name="Russ C."/>
            <person name="Cuomo C."/>
            <person name="Burger G."/>
            <person name="Gray M.W."/>
            <person name="Holland P.W.H."/>
            <person name="King N."/>
            <person name="Lang F.B.F."/>
            <person name="Roger A.J."/>
            <person name="Ruiz-Trillo I."/>
            <person name="Young S.K."/>
            <person name="Zeng Q."/>
            <person name="Gargeya S."/>
            <person name="Alvarado L."/>
            <person name="Berlin A."/>
            <person name="Chapman S.B."/>
            <person name="Chen Z."/>
            <person name="Freedman E."/>
            <person name="Gellesch M."/>
            <person name="Goldberg J."/>
            <person name="Griggs A."/>
            <person name="Gujja S."/>
            <person name="Heilman E."/>
            <person name="Heiman D."/>
            <person name="Howarth C."/>
            <person name="Mehta T."/>
            <person name="Neiman D."/>
            <person name="Pearson M."/>
            <person name="Roberts A."/>
            <person name="Saif S."/>
            <person name="Shea T."/>
            <person name="Shenoy N."/>
            <person name="Sisk P."/>
            <person name="Stolte C."/>
            <person name="Sykes S."/>
            <person name="White J."/>
            <person name="Yandava C."/>
            <person name="Haas B."/>
            <person name="Nusbaum C."/>
            <person name="Birren B."/>
        </authorList>
    </citation>
    <scope>NUCLEOTIDE SEQUENCE [LARGE SCALE GENOMIC DNA]</scope>
    <source>
        <strain evidence="8">ATCC 50818</strain>
    </source>
</reference>
<feature type="region of interest" description="Disordered" evidence="6">
    <location>
        <begin position="522"/>
        <end position="553"/>
    </location>
</feature>
<evidence type="ECO:0000259" key="7">
    <source>
        <dbReference type="PROSITE" id="PS50021"/>
    </source>
</evidence>
<dbReference type="InterPro" id="IPR053879">
    <property type="entry name" value="HYDIN_VesB_CFA65-like_Ig"/>
</dbReference>
<gene>
    <name evidence="8" type="ORF">PTSG_01042</name>
</gene>
<dbReference type="GO" id="GO:0005929">
    <property type="term" value="C:cilium"/>
    <property type="evidence" value="ECO:0007669"/>
    <property type="project" value="UniProtKB-SubCell"/>
</dbReference>
<dbReference type="Gene3D" id="2.60.40.10">
    <property type="entry name" value="Immunoglobulins"/>
    <property type="match status" value="7"/>
</dbReference>
<dbReference type="Proteomes" id="UP000007799">
    <property type="component" value="Unassembled WGS sequence"/>
</dbReference>
<name>F2TY83_SALR5</name>
<dbReference type="FunCoup" id="F2TY83">
    <property type="interactions" value="41"/>
</dbReference>
<sequence>MEAPLRAKPAAIVHDSLIPEATTSRITLQNVGPRIVRVELAQDLSKDVRAAFVKGEADFVQLAPGVSIDVDVATHVSQELEDAVHFFVDGEMEFQVPVVYTAPRAKVKVDAPVDFGDVMEDGEVHTKWTRLVNAGNAPAPFRLLTRELHDKRLRVIPESGTLAPAGTEGDDQMLRVEFTATGTDMCCEQLGVLVGDEVQTELDIQASVLGQSLYLADPVTGKRVTSHDLGCIYYGTERPFKVIIVNDRPADTMFVVQPVSHHAWLYTANGREPCFSYASASDIVAPVPVDGHLTTNERRVCSFIFQPSLSVEELQAPNWHELPYAARRDFRCKFKLIGLNTSLAHEIEFTGSAVVPTFTLAPTILKFDDCLVGEKQEMAVTLGNTSKQLPLSYDVDRAAHFSASPAKGLLLPGQTADIMVAFTPHQPGRLRTNLAVNIGHGTVKASILADGTGVMGRRDELALRSARRTMSRFSAKPVPEGHMPKNAPLDTGNIQRSLYSQTQMRKASRSARLRPLPTIQVTTTTPATPTSRAVAKRVKQRTSSFRPAPTKTPTFAIAPRDLQQLEFLPEDNIDFGRVCAYSQLVRKITFHNTLAAELTLQVGCARSEFAATVSPTTVQPGEVATITVNMQNIDHQTPRSLKTSVVLLVNKVHELHIPVQAEVVPFELQVDRAEIKLSCGSCVRQPRPCTFMSVTNPFGRDARFYWEATAVKAGQPVDDVTAFRVDPPEGVLGPLSTAKAQVTLSPDAYDTNTQYTLRLNVEHSDEVKTVACRASFAHSRCSFKQSRTSFGSLSQNSRAAQTTRLYNDGSVDAYFQIVDVYSQFKLSEVSITPASGYVPARSFRELRVTCAPTRVGKFDATIVVNIKGNDTLKHIITGQVVPIKLAISRADFDFERVALGQFRSLPFTVTNNSNSHVKLSFDFGEQLGGCLSIHRDILDTTSVSTSGVELAPGATTPLYARFTATEIASLAETFTVHANGIEALTCSVRATVLSSLVQISPTAIDFGLLTLSEEASRTITIKHTGTLPVPVIFDCTQLHARGIVLVDDKLQPSKDNSDHLVLHMTNGEQRDVLVYFNPTAPFSAIDAALSIFVGDGAEPYVDISVRASQLLPELRLSENTLSLGCIPLGKEKIVPLKLHTIGYSEPVELDFTFDAPPVRASRVGVAESDDGDNATASARVKSTKSHRSAKSAPARRKGNPGASKTHSARGGRSGVTAKASAAPTAATKRVSLPKGSECISVLFPEGNVARPYVPLTVQLLVHSDRPADLRETLVIYDNHARSTAVELTGMIDSTAFSRVVDEPEDSIAFQSMRMTLERYLQLFGLDHEQYLEVPASFTRKCGWLLADILHHLSQTTVPELPLTRPETLTVEQQRGMMTKMLRFLQHRGALLSNVSVTELITADNTPARLKSWVTVLAQVARVLVLGLLPPLPGADKRDDESDGSSDASGSSQAEIAHPATQLDNLRAWVNHCVEARGVAALSDGFADFTVDLADGLVLADLIVHHVPELDTLDDDVYPKADTQCKQRHNAICVVQALQQLHMNLSLDSEDICQPTEAFSILALCRLATTLPKFACEPTLLTTQGTVGSQLCVDFPLTNDYTDRYMVFNTLCFGSSKFIVPDKIKVEAGNSVTVTCKVSSVTSGQHAITVYCIGRAKNRTEMFVRKFELRATVARTPTNAALTMEAKCYHQLTSRLTVSRPSRSSTACTIKTLELDEDGEVLQPHCPSFWVEQNDVVFDAATPQTTLTVNFLPTRLGTHRLCIVVADPKSGREKIYGVDGIALTPEPLRSLSFATQLQKATPFTVDVPYTNDARRKALSRISLATSSLTNLPPTKARQPILVPQPVDLHVEVKGCPFVQVPDTLTLEPEPSPDATATSAAAAKAAATRTTRARRASTMAMMENPRPLTLLFQPVAAGSYTFDVHLTGPEDVRVYRVHVDVTETVTLDATTDTAVGTSSGVPLCMHNPCDTTHDYEIAVDGDVDAFQCPSTLTLEPHQQHTIMVTFAPLKQGEHRVVVRVLDKHTNVESQYNITGHALPVPDESSRSTSPRVRSAVSARKGRPVRVHAEVWDSAQFRIKVRNDTPHAKTHSVSFFSNDVLSDELVYDMEVEVAARSTEKVSCEYFPVRAGDFRGVLLIEDVQGQALEVPIRFTANRAEPVVLPPMACALSSSSEVVVPISNPISEDIVVAVDGESLDANVVFTPMQVPLRAHGTGEVLLTFTPEKALVDNVVDPDEPVTQVKQIMLTGTHGITWHYVLPVTVFPGAMGEGDQLEEGDGSHSRGSVGSGVWAHKAQVVPVVCGEEKLFEIEINNSDAERPRTYVLEVQQKDPQFGALASFTTLRKSHKIKVPPQSTKSIPMCLQAKHMCAHHAVIKARPADDAAAKDKTWHLVGLAQPSKPCKVGVVKCIVGEPITRTFAVSLVDAAPDFDMSRLDVELDGFEAFDEAACSVVDDEGTTLKCQCTFQCSRVGRHEGVLHVYHRDGFFWEKPIVVHARAKILDTIEIQSADLLGVDSTTLVVPQDVLEAGAYTVTMAPERKSLWTSVFDGVVEDVREGLEIPLFFEPATSTGVEEAELRVCFESGNEIAFTVRGKKPGLCTTMAS</sequence>
<feature type="compositionally biased region" description="Low complexity" evidence="6">
    <location>
        <begin position="1444"/>
        <end position="1454"/>
    </location>
</feature>
<evidence type="ECO:0000256" key="5">
    <source>
        <dbReference type="ARBA" id="ARBA00023273"/>
    </source>
</evidence>